<dbReference type="Proteomes" id="UP000014760">
    <property type="component" value="Unassembled WGS sequence"/>
</dbReference>
<protein>
    <recommendedName>
        <fullName evidence="5">Peptidase C51 domain-containing protein</fullName>
    </recommendedName>
</protein>
<gene>
    <name evidence="2" type="ORF">CAPTEDRAFT_197774</name>
</gene>
<organism evidence="2">
    <name type="scientific">Capitella teleta</name>
    <name type="common">Polychaete worm</name>
    <dbReference type="NCBI Taxonomy" id="283909"/>
    <lineage>
        <taxon>Eukaryota</taxon>
        <taxon>Metazoa</taxon>
        <taxon>Spiralia</taxon>
        <taxon>Lophotrochozoa</taxon>
        <taxon>Annelida</taxon>
        <taxon>Polychaeta</taxon>
        <taxon>Sedentaria</taxon>
        <taxon>Scolecida</taxon>
        <taxon>Capitellidae</taxon>
        <taxon>Capitella</taxon>
    </lineage>
</organism>
<evidence type="ECO:0000313" key="2">
    <source>
        <dbReference type="EMBL" id="ELT94003.1"/>
    </source>
</evidence>
<evidence type="ECO:0000256" key="1">
    <source>
        <dbReference type="SAM" id="SignalP"/>
    </source>
</evidence>
<reference evidence="4" key="1">
    <citation type="submission" date="2012-12" db="EMBL/GenBank/DDBJ databases">
        <authorList>
            <person name="Hellsten U."/>
            <person name="Grimwood J."/>
            <person name="Chapman J.A."/>
            <person name="Shapiro H."/>
            <person name="Aerts A."/>
            <person name="Otillar R.P."/>
            <person name="Terry A.Y."/>
            <person name="Boore J.L."/>
            <person name="Simakov O."/>
            <person name="Marletaz F."/>
            <person name="Cho S.-J."/>
            <person name="Edsinger-Gonzales E."/>
            <person name="Havlak P."/>
            <person name="Kuo D.-H."/>
            <person name="Larsson T."/>
            <person name="Lv J."/>
            <person name="Arendt D."/>
            <person name="Savage R."/>
            <person name="Osoegawa K."/>
            <person name="de Jong P."/>
            <person name="Lindberg D.R."/>
            <person name="Seaver E.C."/>
            <person name="Weisblat D.A."/>
            <person name="Putnam N.H."/>
            <person name="Grigoriev I.V."/>
            <person name="Rokhsar D.S."/>
        </authorList>
    </citation>
    <scope>NUCLEOTIDE SEQUENCE</scope>
    <source>
        <strain evidence="4">I ESC-2004</strain>
    </source>
</reference>
<accession>R7TJK0</accession>
<sequence>MTKILSILFAVACFALLSEACFSSGGSSAPTKISKGAAIAKTADKYRSDTKWSVSSPHRVGIGKDKCNIFVAEVIEEAGATVPHRHWWWSPIGAGEWGNPSSTYLTKDNCWTRVTSPQNGDVAGGHGHVAIVTGSSQTTGATSDMIVKGNWGFDYRTVKPKPRFAEAFWRYTC</sequence>
<dbReference type="AlphaFoldDB" id="R7TJK0"/>
<dbReference type="EMBL" id="AMQN01002552">
    <property type="status" value="NOT_ANNOTATED_CDS"/>
    <property type="molecule type" value="Genomic_DNA"/>
</dbReference>
<proteinExistence type="predicted"/>
<evidence type="ECO:0008006" key="5">
    <source>
        <dbReference type="Google" id="ProtNLM"/>
    </source>
</evidence>
<dbReference type="OrthoDB" id="6142777at2759"/>
<dbReference type="HOGENOM" id="CLU_139359_0_0_1"/>
<dbReference type="EnsemblMetazoa" id="CapteT197774">
    <property type="protein sequence ID" value="CapteP197774"/>
    <property type="gene ID" value="CapteG197774"/>
</dbReference>
<feature type="signal peptide" evidence="1">
    <location>
        <begin position="1"/>
        <end position="20"/>
    </location>
</feature>
<dbReference type="OMA" id="NEWANSN"/>
<reference evidence="3" key="3">
    <citation type="submission" date="2015-06" db="UniProtKB">
        <authorList>
            <consortium name="EnsemblMetazoa"/>
        </authorList>
    </citation>
    <scope>IDENTIFICATION</scope>
</reference>
<feature type="chain" id="PRO_5008787076" description="Peptidase C51 domain-containing protein" evidence="1">
    <location>
        <begin position="21"/>
        <end position="173"/>
    </location>
</feature>
<dbReference type="EMBL" id="KB309538">
    <property type="protein sequence ID" value="ELT94003.1"/>
    <property type="molecule type" value="Genomic_DNA"/>
</dbReference>
<reference evidence="2 4" key="2">
    <citation type="journal article" date="2013" name="Nature">
        <title>Insights into bilaterian evolution from three spiralian genomes.</title>
        <authorList>
            <person name="Simakov O."/>
            <person name="Marletaz F."/>
            <person name="Cho S.J."/>
            <person name="Edsinger-Gonzales E."/>
            <person name="Havlak P."/>
            <person name="Hellsten U."/>
            <person name="Kuo D.H."/>
            <person name="Larsson T."/>
            <person name="Lv J."/>
            <person name="Arendt D."/>
            <person name="Savage R."/>
            <person name="Osoegawa K."/>
            <person name="de Jong P."/>
            <person name="Grimwood J."/>
            <person name="Chapman J.A."/>
            <person name="Shapiro H."/>
            <person name="Aerts A."/>
            <person name="Otillar R.P."/>
            <person name="Terry A.Y."/>
            <person name="Boore J.L."/>
            <person name="Grigoriev I.V."/>
            <person name="Lindberg D.R."/>
            <person name="Seaver E.C."/>
            <person name="Weisblat D.A."/>
            <person name="Putnam N.H."/>
            <person name="Rokhsar D.S."/>
        </authorList>
    </citation>
    <scope>NUCLEOTIDE SEQUENCE</scope>
    <source>
        <strain evidence="2 4">I ESC-2004</strain>
    </source>
</reference>
<evidence type="ECO:0000313" key="3">
    <source>
        <dbReference type="EnsemblMetazoa" id="CapteP197774"/>
    </source>
</evidence>
<name>R7TJK0_CAPTE</name>
<keyword evidence="4" id="KW-1185">Reference proteome</keyword>
<evidence type="ECO:0000313" key="4">
    <source>
        <dbReference type="Proteomes" id="UP000014760"/>
    </source>
</evidence>
<keyword evidence="1" id="KW-0732">Signal</keyword>